<dbReference type="Ensembl" id="ENSEAST00005038888.1">
    <property type="protein sequence ID" value="ENSEASP00005041419.1"/>
    <property type="gene ID" value="ENSEASG00005031617.1"/>
</dbReference>
<protein>
    <recommendedName>
        <fullName evidence="3">F-box/LRR-repeat protein 2</fullName>
    </recommendedName>
</protein>
<name>A0A9L0IWF3_EQUAS</name>
<evidence type="ECO:0000313" key="1">
    <source>
        <dbReference type="Ensembl" id="ENSEASP00005041419.1"/>
    </source>
</evidence>
<dbReference type="Proteomes" id="UP000694387">
    <property type="component" value="Chromosome 21"/>
</dbReference>
<dbReference type="AlphaFoldDB" id="A0A9L0IWF3"/>
<organism evidence="1 2">
    <name type="scientific">Equus asinus</name>
    <name type="common">Donkey</name>
    <name type="synonym">Equus africanus asinus</name>
    <dbReference type="NCBI Taxonomy" id="9793"/>
    <lineage>
        <taxon>Eukaryota</taxon>
        <taxon>Metazoa</taxon>
        <taxon>Chordata</taxon>
        <taxon>Craniata</taxon>
        <taxon>Vertebrata</taxon>
        <taxon>Euteleostomi</taxon>
        <taxon>Mammalia</taxon>
        <taxon>Eutheria</taxon>
        <taxon>Laurasiatheria</taxon>
        <taxon>Perissodactyla</taxon>
        <taxon>Equidae</taxon>
        <taxon>Equus</taxon>
    </lineage>
</organism>
<evidence type="ECO:0008006" key="3">
    <source>
        <dbReference type="Google" id="ProtNLM"/>
    </source>
</evidence>
<accession>A0A9L0IWF3</accession>
<dbReference type="GeneTree" id="ENSGT00940000153845"/>
<evidence type="ECO:0000313" key="2">
    <source>
        <dbReference type="Proteomes" id="UP000694387"/>
    </source>
</evidence>
<reference evidence="1" key="2">
    <citation type="submission" date="2025-08" db="UniProtKB">
        <authorList>
            <consortium name="Ensembl"/>
        </authorList>
    </citation>
    <scope>IDENTIFICATION</scope>
</reference>
<sequence>MARLCPNLSCSLQHGSSLIRLMCRSRSASFQVFFRGSVPYVAVDLVSSWEESLSHCELITDDGILHLSNSTCGHERLRVLELDNCLLITDVALEHLENCRGLERLELYDCQQVTRAGIKRMRAQLPHVKVHAYFAPVTPPTAVGGSGQRLCRCCVIL</sequence>
<reference evidence="1 2" key="1">
    <citation type="journal article" date="2020" name="Nat. Commun.">
        <title>Donkey genomes provide new insights into domestication and selection for coat color.</title>
        <authorList>
            <person name="Wang"/>
            <person name="C."/>
            <person name="Li"/>
            <person name="H."/>
            <person name="Guo"/>
            <person name="Y."/>
            <person name="Huang"/>
            <person name="J."/>
            <person name="Sun"/>
            <person name="Y."/>
            <person name="Min"/>
            <person name="J."/>
            <person name="Wang"/>
            <person name="J."/>
            <person name="Fang"/>
            <person name="X."/>
            <person name="Zhao"/>
            <person name="Z."/>
            <person name="Wang"/>
            <person name="S."/>
            <person name="Zhang"/>
            <person name="Y."/>
            <person name="Liu"/>
            <person name="Q."/>
            <person name="Jiang"/>
            <person name="Q."/>
            <person name="Wang"/>
            <person name="X."/>
            <person name="Guo"/>
            <person name="Y."/>
            <person name="Yang"/>
            <person name="C."/>
            <person name="Wang"/>
            <person name="Y."/>
            <person name="Tian"/>
            <person name="F."/>
            <person name="Zhuang"/>
            <person name="G."/>
            <person name="Fan"/>
            <person name="Y."/>
            <person name="Gao"/>
            <person name="Q."/>
            <person name="Li"/>
            <person name="Y."/>
            <person name="Ju"/>
            <person name="Z."/>
            <person name="Li"/>
            <person name="J."/>
            <person name="Li"/>
            <person name="R."/>
            <person name="Hou"/>
            <person name="M."/>
            <person name="Yang"/>
            <person name="G."/>
            <person name="Liu"/>
            <person name="G."/>
            <person name="Liu"/>
            <person name="W."/>
            <person name="Guo"/>
            <person name="J."/>
            <person name="Pan"/>
            <person name="S."/>
            <person name="Fan"/>
            <person name="G."/>
            <person name="Zhang"/>
            <person name="W."/>
            <person name="Zhang"/>
            <person name="R."/>
            <person name="Yu"/>
            <person name="J."/>
            <person name="Zhang"/>
            <person name="X."/>
            <person name="Yin"/>
            <person name="Q."/>
            <person name="Ji"/>
            <person name="C."/>
            <person name="Jin"/>
            <person name="Y."/>
            <person name="Yue"/>
            <person name="G."/>
            <person name="Liu"/>
            <person name="M."/>
            <person name="Xu"/>
            <person name="J."/>
            <person name="Liu"/>
            <person name="S."/>
            <person name="Jordana"/>
            <person name="J."/>
            <person name="Noce"/>
            <person name="A."/>
            <person name="Amills"/>
            <person name="M."/>
            <person name="Wu"/>
            <person name="D.D."/>
            <person name="Li"/>
            <person name="S."/>
            <person name="Zhou"/>
            <person name="X. and Zhong"/>
            <person name="J."/>
        </authorList>
    </citation>
    <scope>NUCLEOTIDE SEQUENCE [LARGE SCALE GENOMIC DNA]</scope>
</reference>
<dbReference type="Gene3D" id="3.80.10.10">
    <property type="entry name" value="Ribonuclease Inhibitor"/>
    <property type="match status" value="1"/>
</dbReference>
<keyword evidence="2" id="KW-1185">Reference proteome</keyword>
<reference evidence="1" key="3">
    <citation type="submission" date="2025-09" db="UniProtKB">
        <authorList>
            <consortium name="Ensembl"/>
        </authorList>
    </citation>
    <scope>IDENTIFICATION</scope>
</reference>
<dbReference type="SUPFAM" id="SSF52047">
    <property type="entry name" value="RNI-like"/>
    <property type="match status" value="1"/>
</dbReference>
<dbReference type="InterPro" id="IPR032675">
    <property type="entry name" value="LRR_dom_sf"/>
</dbReference>
<proteinExistence type="predicted"/>
<dbReference type="FunFam" id="3.80.10.10:FF:000339">
    <property type="entry name" value="F-box/LRR-repeat protein 2 isoform X1"/>
    <property type="match status" value="1"/>
</dbReference>